<keyword evidence="4" id="KW-0804">Transcription</keyword>
<keyword evidence="2" id="KW-0805">Transcription regulation</keyword>
<dbReference type="PROSITE" id="PS50043">
    <property type="entry name" value="HTH_LUXR_2"/>
    <property type="match status" value="1"/>
</dbReference>
<dbReference type="InterPro" id="IPR039420">
    <property type="entry name" value="WalR-like"/>
</dbReference>
<feature type="domain" description="HTH luxR-type" evidence="6">
    <location>
        <begin position="168"/>
        <end position="238"/>
    </location>
</feature>
<dbReference type="CDD" id="cd06170">
    <property type="entry name" value="LuxR_C_like"/>
    <property type="match status" value="1"/>
</dbReference>
<evidence type="ECO:0000256" key="2">
    <source>
        <dbReference type="ARBA" id="ARBA00023015"/>
    </source>
</evidence>
<evidence type="ECO:0000259" key="6">
    <source>
        <dbReference type="PROSITE" id="PS50043"/>
    </source>
</evidence>
<comment type="caution">
    <text evidence="8">The sequence shown here is derived from an EMBL/GenBank/DDBJ whole genome shotgun (WGS) entry which is preliminary data.</text>
</comment>
<dbReference type="PANTHER" id="PTHR43214">
    <property type="entry name" value="TWO-COMPONENT RESPONSE REGULATOR"/>
    <property type="match status" value="1"/>
</dbReference>
<keyword evidence="1 5" id="KW-0597">Phosphoprotein</keyword>
<evidence type="ECO:0000313" key="8">
    <source>
        <dbReference type="EMBL" id="MEV4924674.1"/>
    </source>
</evidence>
<dbReference type="PRINTS" id="PR00038">
    <property type="entry name" value="HTHLUXR"/>
</dbReference>
<gene>
    <name evidence="8" type="ORF">AB0L03_17810</name>
</gene>
<dbReference type="SMART" id="SM00421">
    <property type="entry name" value="HTH_LUXR"/>
    <property type="match status" value="1"/>
</dbReference>
<reference evidence="8 9" key="1">
    <citation type="submission" date="2024-06" db="EMBL/GenBank/DDBJ databases">
        <title>The Natural Products Discovery Center: Release of the First 8490 Sequenced Strains for Exploring Actinobacteria Biosynthetic Diversity.</title>
        <authorList>
            <person name="Kalkreuter E."/>
            <person name="Kautsar S.A."/>
            <person name="Yang D."/>
            <person name="Bader C.D."/>
            <person name="Teijaro C.N."/>
            <person name="Fluegel L."/>
            <person name="Davis C.M."/>
            <person name="Simpson J.R."/>
            <person name="Lauterbach L."/>
            <person name="Steele A.D."/>
            <person name="Gui C."/>
            <person name="Meng S."/>
            <person name="Li G."/>
            <person name="Viehrig K."/>
            <person name="Ye F."/>
            <person name="Su P."/>
            <person name="Kiefer A.F."/>
            <person name="Nichols A."/>
            <person name="Cepeda A.J."/>
            <person name="Yan W."/>
            <person name="Fan B."/>
            <person name="Jiang Y."/>
            <person name="Adhikari A."/>
            <person name="Zheng C.-J."/>
            <person name="Schuster L."/>
            <person name="Cowan T.M."/>
            <person name="Smanski M.J."/>
            <person name="Chevrette M.G."/>
            <person name="De Carvalho L.P.S."/>
            <person name="Shen B."/>
        </authorList>
    </citation>
    <scope>NUCLEOTIDE SEQUENCE [LARGE SCALE GENOMIC DNA]</scope>
    <source>
        <strain evidence="8 9">NPDC053791</strain>
    </source>
</reference>
<evidence type="ECO:0000313" key="9">
    <source>
        <dbReference type="Proteomes" id="UP001552479"/>
    </source>
</evidence>
<sequence>MLGPSKCRRTGEPQVVEDRVRIVIAEDSVLLREGLTRLLTDRGHDVVAGVGDGGALIKAVRELADEGALPDVVVADVRMPPTHTDEGVRAAVELRRRHPGLGVLVLSQYVEEQYATELLAGSSTGVGYLLKDRVAEVREFVDAVVRVARGGTALDPEVVAQLLGRSRKQDVLAGLTPREREVLGLMAEGRTNSAVAKQLVVSDGAVEKHVSNIFMKLGLSPSDGDHRRVLAVLTYLRS</sequence>
<dbReference type="SMART" id="SM00448">
    <property type="entry name" value="REC"/>
    <property type="match status" value="1"/>
</dbReference>
<protein>
    <submittedName>
        <fullName evidence="8">Response regulator transcription factor</fullName>
    </submittedName>
</protein>
<evidence type="ECO:0000256" key="3">
    <source>
        <dbReference type="ARBA" id="ARBA00023125"/>
    </source>
</evidence>
<dbReference type="RefSeq" id="WP_359106106.1">
    <property type="nucleotide sequence ID" value="NZ_JBEZGT010000040.1"/>
</dbReference>
<keyword evidence="9" id="KW-1185">Reference proteome</keyword>
<feature type="modified residue" description="4-aspartylphosphate" evidence="5">
    <location>
        <position position="76"/>
    </location>
</feature>
<dbReference type="EMBL" id="JBFASG010000016">
    <property type="protein sequence ID" value="MEV4924674.1"/>
    <property type="molecule type" value="Genomic_DNA"/>
</dbReference>
<proteinExistence type="predicted"/>
<accession>A0ABV3IWM9</accession>
<dbReference type="Pfam" id="PF00072">
    <property type="entry name" value="Response_reg"/>
    <property type="match status" value="1"/>
</dbReference>
<dbReference type="PROSITE" id="PS50110">
    <property type="entry name" value="RESPONSE_REGULATORY"/>
    <property type="match status" value="1"/>
</dbReference>
<dbReference type="SUPFAM" id="SSF52172">
    <property type="entry name" value="CheY-like"/>
    <property type="match status" value="1"/>
</dbReference>
<dbReference type="InterPro" id="IPR058245">
    <property type="entry name" value="NreC/VraR/RcsB-like_REC"/>
</dbReference>
<keyword evidence="3" id="KW-0238">DNA-binding</keyword>
<dbReference type="InterPro" id="IPR011006">
    <property type="entry name" value="CheY-like_superfamily"/>
</dbReference>
<dbReference type="Proteomes" id="UP001552479">
    <property type="component" value="Unassembled WGS sequence"/>
</dbReference>
<feature type="domain" description="Response regulatory" evidence="7">
    <location>
        <begin position="21"/>
        <end position="146"/>
    </location>
</feature>
<dbReference type="InterPro" id="IPR000792">
    <property type="entry name" value="Tscrpt_reg_LuxR_C"/>
</dbReference>
<evidence type="ECO:0000256" key="1">
    <source>
        <dbReference type="ARBA" id="ARBA00022553"/>
    </source>
</evidence>
<dbReference type="CDD" id="cd17535">
    <property type="entry name" value="REC_NarL-like"/>
    <property type="match status" value="1"/>
</dbReference>
<evidence type="ECO:0000256" key="5">
    <source>
        <dbReference type="PROSITE-ProRule" id="PRU00169"/>
    </source>
</evidence>
<evidence type="ECO:0000259" key="7">
    <source>
        <dbReference type="PROSITE" id="PS50110"/>
    </source>
</evidence>
<evidence type="ECO:0000256" key="4">
    <source>
        <dbReference type="ARBA" id="ARBA00023163"/>
    </source>
</evidence>
<dbReference type="InterPro" id="IPR001789">
    <property type="entry name" value="Sig_transdc_resp-reg_receiver"/>
</dbReference>
<dbReference type="Pfam" id="PF00196">
    <property type="entry name" value="GerE"/>
    <property type="match status" value="1"/>
</dbReference>
<organism evidence="8 9">
    <name type="scientific">Streptomyces roseoverticillatus</name>
    <dbReference type="NCBI Taxonomy" id="66429"/>
    <lineage>
        <taxon>Bacteria</taxon>
        <taxon>Bacillati</taxon>
        <taxon>Actinomycetota</taxon>
        <taxon>Actinomycetes</taxon>
        <taxon>Kitasatosporales</taxon>
        <taxon>Streptomycetaceae</taxon>
        <taxon>Streptomyces</taxon>
    </lineage>
</organism>
<dbReference type="Gene3D" id="3.40.50.2300">
    <property type="match status" value="1"/>
</dbReference>
<name>A0ABV3IWM9_9ACTN</name>
<dbReference type="PANTHER" id="PTHR43214:SF24">
    <property type="entry name" value="TRANSCRIPTIONAL REGULATORY PROTEIN NARL-RELATED"/>
    <property type="match status" value="1"/>
</dbReference>